<dbReference type="EMBL" id="JACOOU010000022">
    <property type="protein sequence ID" value="MBC5675864.1"/>
    <property type="molecule type" value="Genomic_DNA"/>
</dbReference>
<gene>
    <name evidence="1" type="ORF">H8S76_26955</name>
</gene>
<comment type="caution">
    <text evidence="1">The sequence shown here is derived from an EMBL/GenBank/DDBJ whole genome shotgun (WGS) entry which is preliminary data.</text>
</comment>
<dbReference type="RefSeq" id="WP_146051779.1">
    <property type="nucleotide sequence ID" value="NZ_JACOOU010000022.1"/>
</dbReference>
<evidence type="ECO:0000313" key="2">
    <source>
        <dbReference type="Proteomes" id="UP000654573"/>
    </source>
</evidence>
<sequence>MPEKLTLREILSASRMHIPLNHQKYLSYNPDEFVAWAESIGLSILKTVNHFLYSEKEPEQGYKYCIGLMKAAEKYGNYRIEKPVKDF</sequence>
<name>A0ABR7FL36_9FIRM</name>
<evidence type="ECO:0000313" key="1">
    <source>
        <dbReference type="EMBL" id="MBC5675864.1"/>
    </source>
</evidence>
<proteinExistence type="predicted"/>
<protein>
    <submittedName>
        <fullName evidence="1">Uncharacterized protein</fullName>
    </submittedName>
</protein>
<reference evidence="1 2" key="1">
    <citation type="submission" date="2020-08" db="EMBL/GenBank/DDBJ databases">
        <title>Genome public.</title>
        <authorList>
            <person name="Liu C."/>
            <person name="Sun Q."/>
        </authorList>
    </citation>
    <scope>NUCLEOTIDE SEQUENCE [LARGE SCALE GENOMIC DNA]</scope>
    <source>
        <strain evidence="1 2">NSJ-34</strain>
    </source>
</reference>
<accession>A0ABR7FL36</accession>
<keyword evidence="2" id="KW-1185">Reference proteome</keyword>
<dbReference type="Proteomes" id="UP000654573">
    <property type="component" value="Unassembled WGS sequence"/>
</dbReference>
<organism evidence="1 2">
    <name type="scientific">Blautia celeris</name>
    <dbReference type="NCBI Taxonomy" id="2763026"/>
    <lineage>
        <taxon>Bacteria</taxon>
        <taxon>Bacillati</taxon>
        <taxon>Bacillota</taxon>
        <taxon>Clostridia</taxon>
        <taxon>Lachnospirales</taxon>
        <taxon>Lachnospiraceae</taxon>
        <taxon>Blautia</taxon>
    </lineage>
</organism>